<keyword evidence="1" id="KW-0812">Transmembrane</keyword>
<keyword evidence="3" id="KW-1185">Reference proteome</keyword>
<evidence type="ECO:0000256" key="1">
    <source>
        <dbReference type="SAM" id="Phobius"/>
    </source>
</evidence>
<feature type="transmembrane region" description="Helical" evidence="1">
    <location>
        <begin position="109"/>
        <end position="132"/>
    </location>
</feature>
<proteinExistence type="predicted"/>
<evidence type="ECO:0000313" key="2">
    <source>
        <dbReference type="EMBL" id="RZC35322.1"/>
    </source>
</evidence>
<sequence length="176" mass="20996">MASYINIFLKTEITVIPRLLDKYIGKYYNNTLCNGAAWMFLSWYLLHVVFDDLLNALLRRMKYKEYLRIRLKRSLWYLDTTFSIINYLLISLPLLGYPLLKEFSPSVSILLSLLLTWLTLEICGSVLFKAVLHWVSHKDKLRCDKDIFECSLFPPRNDATYNFLILRREIKEREEK</sequence>
<dbReference type="OrthoDB" id="6784046at2759"/>
<comment type="caution">
    <text evidence="2">The sequence shown here is derived from an EMBL/GenBank/DDBJ whole genome shotgun (WGS) entry which is preliminary data.</text>
</comment>
<dbReference type="EMBL" id="QDEB01072012">
    <property type="protein sequence ID" value="RZC35322.1"/>
    <property type="molecule type" value="Genomic_DNA"/>
</dbReference>
<feature type="transmembrane region" description="Helical" evidence="1">
    <location>
        <begin position="75"/>
        <end position="97"/>
    </location>
</feature>
<organism evidence="2 3">
    <name type="scientific">Asbolus verrucosus</name>
    <name type="common">Desert ironclad beetle</name>
    <dbReference type="NCBI Taxonomy" id="1661398"/>
    <lineage>
        <taxon>Eukaryota</taxon>
        <taxon>Metazoa</taxon>
        <taxon>Ecdysozoa</taxon>
        <taxon>Arthropoda</taxon>
        <taxon>Hexapoda</taxon>
        <taxon>Insecta</taxon>
        <taxon>Pterygota</taxon>
        <taxon>Neoptera</taxon>
        <taxon>Endopterygota</taxon>
        <taxon>Coleoptera</taxon>
        <taxon>Polyphaga</taxon>
        <taxon>Cucujiformia</taxon>
        <taxon>Tenebrionidae</taxon>
        <taxon>Pimeliinae</taxon>
        <taxon>Asbolus</taxon>
    </lineage>
</organism>
<gene>
    <name evidence="2" type="ORF">BDFB_007220</name>
</gene>
<dbReference type="AlphaFoldDB" id="A0A482VQX8"/>
<dbReference type="Proteomes" id="UP000292052">
    <property type="component" value="Unassembled WGS sequence"/>
</dbReference>
<reference evidence="2 3" key="1">
    <citation type="submission" date="2017-03" db="EMBL/GenBank/DDBJ databases">
        <title>Genome of the blue death feigning beetle - Asbolus verrucosus.</title>
        <authorList>
            <person name="Rider S.D."/>
        </authorList>
    </citation>
    <scope>NUCLEOTIDE SEQUENCE [LARGE SCALE GENOMIC DNA]</scope>
    <source>
        <strain evidence="2">Butters</strain>
        <tissue evidence="2">Head and leg muscle</tissue>
    </source>
</reference>
<keyword evidence="1" id="KW-1133">Transmembrane helix</keyword>
<protein>
    <submittedName>
        <fullName evidence="2">Uncharacterized protein</fullName>
    </submittedName>
</protein>
<name>A0A482VQX8_ASBVE</name>
<feature type="transmembrane region" description="Helical" evidence="1">
    <location>
        <begin position="36"/>
        <end position="54"/>
    </location>
</feature>
<keyword evidence="1" id="KW-0472">Membrane</keyword>
<evidence type="ECO:0000313" key="3">
    <source>
        <dbReference type="Proteomes" id="UP000292052"/>
    </source>
</evidence>
<accession>A0A482VQX8</accession>